<gene>
    <name evidence="2" type="ORF">MFMK1_001156</name>
</gene>
<dbReference type="InterPro" id="IPR027417">
    <property type="entry name" value="P-loop_NTPase"/>
</dbReference>
<dbReference type="Pfam" id="PF19993">
    <property type="entry name" value="DO-GTPase2"/>
    <property type="match status" value="1"/>
</dbReference>
<dbReference type="AlphaFoldDB" id="A0AAU0UL76"/>
<proteinExistence type="predicted"/>
<protein>
    <recommendedName>
        <fullName evidence="1">Double-GTPase 2 domain-containing protein</fullName>
    </recommendedName>
</protein>
<feature type="domain" description="Double-GTPase 2" evidence="1">
    <location>
        <begin position="59"/>
        <end position="289"/>
    </location>
</feature>
<name>A0AAU0UL76_9FIRM</name>
<evidence type="ECO:0000259" key="1">
    <source>
        <dbReference type="Pfam" id="PF19993"/>
    </source>
</evidence>
<organism evidence="2 3">
    <name type="scientific">Metallumcola ferriviriculae</name>
    <dbReference type="NCBI Taxonomy" id="3039180"/>
    <lineage>
        <taxon>Bacteria</taxon>
        <taxon>Bacillati</taxon>
        <taxon>Bacillota</taxon>
        <taxon>Clostridia</taxon>
        <taxon>Neomoorellales</taxon>
        <taxon>Desulfitibacteraceae</taxon>
        <taxon>Metallumcola</taxon>
    </lineage>
</organism>
<evidence type="ECO:0000313" key="2">
    <source>
        <dbReference type="EMBL" id="WRO21348.1"/>
    </source>
</evidence>
<dbReference type="RefSeq" id="WP_366924198.1">
    <property type="nucleotide sequence ID" value="NZ_CP121694.1"/>
</dbReference>
<dbReference type="EMBL" id="CP121694">
    <property type="protein sequence ID" value="WRO21348.1"/>
    <property type="molecule type" value="Genomic_DNA"/>
</dbReference>
<accession>A0AAU0UL76</accession>
<keyword evidence="3" id="KW-1185">Reference proteome</keyword>
<dbReference type="KEGG" id="dbc:MFMK1_001156"/>
<evidence type="ECO:0000313" key="3">
    <source>
        <dbReference type="Proteomes" id="UP001329915"/>
    </source>
</evidence>
<dbReference type="Proteomes" id="UP001329915">
    <property type="component" value="Chromosome"/>
</dbReference>
<reference evidence="2 3" key="1">
    <citation type="submission" date="2023-04" db="EMBL/GenBank/DDBJ databases">
        <authorList>
            <person name="Hsu D."/>
        </authorList>
    </citation>
    <scope>NUCLEOTIDE SEQUENCE [LARGE SCALE GENOMIC DNA]</scope>
    <source>
        <strain evidence="2 3">MK1</strain>
    </source>
</reference>
<dbReference type="SUPFAM" id="SSF52540">
    <property type="entry name" value="P-loop containing nucleoside triphosphate hydrolases"/>
    <property type="match status" value="1"/>
</dbReference>
<dbReference type="InterPro" id="IPR045528">
    <property type="entry name" value="DO-GTPase2"/>
</dbReference>
<dbReference type="Gene3D" id="3.40.50.300">
    <property type="entry name" value="P-loop containing nucleotide triphosphate hydrolases"/>
    <property type="match status" value="1"/>
</dbReference>
<sequence>MSEETSIHIEETAERDIVEQIDTQTEVLDAHDDIFELPHGNALELDETYEITAANKTNFIVLIGPAGCGKTTLVTTVYQMFQKNPMEDYYFAGSRTLLGFEQRAFLTRTTSGHAFPDTPKTRRGISDSILHLKLYSVIRDSFKELLITDFSGEDYKAIIANVNLAKEEFGVIKRADNLVLLIDGELVSNKKRRNGAVQETLELLKTIIDAGLFSNRTCLDIVISKYDIVKERSIEDSAIKDFLSNVQQKFINKFGNEVMKLNFYYVSAMPKDKNQLNIGYGLDKLINSWVERKMGSVGVIQSNLLKQDFKSEFNLFKIRTYGV</sequence>